<dbReference type="RefSeq" id="WP_136876448.1">
    <property type="nucleotide sequence ID" value="NZ_SWBO01000004.1"/>
</dbReference>
<protein>
    <submittedName>
        <fullName evidence="1">Uncharacterized protein</fullName>
    </submittedName>
</protein>
<comment type="caution">
    <text evidence="1">The sequence shown here is derived from an EMBL/GenBank/DDBJ whole genome shotgun (WGS) entry which is preliminary data.</text>
</comment>
<gene>
    <name evidence="1" type="ORF">FA045_08350</name>
</gene>
<proteinExistence type="predicted"/>
<dbReference type="EMBL" id="SWBO01000004">
    <property type="protein sequence ID" value="TKC01246.1"/>
    <property type="molecule type" value="Genomic_DNA"/>
</dbReference>
<evidence type="ECO:0000313" key="1">
    <source>
        <dbReference type="EMBL" id="TKC01246.1"/>
    </source>
</evidence>
<evidence type="ECO:0000313" key="2">
    <source>
        <dbReference type="Proteomes" id="UP000310477"/>
    </source>
</evidence>
<name>A0A4U1C932_9SPHI</name>
<keyword evidence="2" id="KW-1185">Reference proteome</keyword>
<sequence length="315" mass="36918">MMDNKGDLNDWNYIIPDAQRRLYFDKWFDRIKKVEHKIFYAKKIIDEINSTNYKLGDGNAEFDTFIEWGTKISEIDLPDHIILHEILNEIDVNMLELKTKREKDLYLTRLTSWLSSFANDFLKYANTHPHYVPRKEDLLFDEKSKEYTWVEIQKEIPVKPWRQLLHDRSNRSIDNPALTTFYIHLLVEVETLNKIVDYAKGLISPTEEVVFDHDITANTHKLILLHKLGLFKVLYDNHRGELGNIRFAKLLGTLLGVDPDPKKQEGFRKSVDDYTTETFLKKNAPKTVERPAAIKKVNAYLAELGLLNLIDSEIN</sequence>
<dbReference type="AlphaFoldDB" id="A0A4U1C932"/>
<accession>A0A4U1C932</accession>
<dbReference type="Proteomes" id="UP000310477">
    <property type="component" value="Unassembled WGS sequence"/>
</dbReference>
<organism evidence="1 2">
    <name type="scientific">Pedobacter cryotolerans</name>
    <dbReference type="NCBI Taxonomy" id="2571270"/>
    <lineage>
        <taxon>Bacteria</taxon>
        <taxon>Pseudomonadati</taxon>
        <taxon>Bacteroidota</taxon>
        <taxon>Sphingobacteriia</taxon>
        <taxon>Sphingobacteriales</taxon>
        <taxon>Sphingobacteriaceae</taxon>
        <taxon>Pedobacter</taxon>
    </lineage>
</organism>
<dbReference type="OrthoDB" id="9939763at2"/>
<reference evidence="1 2" key="1">
    <citation type="submission" date="2019-04" db="EMBL/GenBank/DDBJ databases">
        <title>Pedobacter sp. AR-2-6 sp. nov., isolated from Arctic soil.</title>
        <authorList>
            <person name="Dahal R.H."/>
            <person name="Kim D.-U."/>
        </authorList>
    </citation>
    <scope>NUCLEOTIDE SEQUENCE [LARGE SCALE GENOMIC DNA]</scope>
    <source>
        <strain evidence="1 2">AR-2-6</strain>
    </source>
</reference>